<reference evidence="1" key="1">
    <citation type="submission" date="2012-03" db="EMBL/GenBank/DDBJ databases">
        <title>Functional metagenomics reveals considerable lignocellulase gene clusters in the gut microbiome of a wood-feeding higher termite.</title>
        <authorList>
            <person name="Liu N."/>
        </authorList>
    </citation>
    <scope>NUCLEOTIDE SEQUENCE</scope>
</reference>
<accession>A0A806KPZ7</accession>
<dbReference type="Pfam" id="PF06245">
    <property type="entry name" value="DUF1015"/>
    <property type="match status" value="1"/>
</dbReference>
<organism evidence="1">
    <name type="scientific">uncultured bacterium contig00011</name>
    <dbReference type="NCBI Taxonomy" id="1181503"/>
    <lineage>
        <taxon>Bacteria</taxon>
        <taxon>environmental samples</taxon>
    </lineage>
</organism>
<evidence type="ECO:0000313" key="1">
    <source>
        <dbReference type="EMBL" id="AGS52859.1"/>
    </source>
</evidence>
<dbReference type="PANTHER" id="PTHR36454:SF1">
    <property type="entry name" value="DUF1015 DOMAIN-CONTAINING PROTEIN"/>
    <property type="match status" value="1"/>
</dbReference>
<dbReference type="InterPro" id="IPR008323">
    <property type="entry name" value="UCP033563"/>
</dbReference>
<protein>
    <submittedName>
        <fullName evidence="1">Uncharacterized conserved protein UCP033563</fullName>
    </submittedName>
</protein>
<sequence>MNNYKQKFAPLGIEIPSILLPKNAHSTDMKKWPVIACDQYTQDREYWEKAKKTSAGSPSTLNLIFPEVFLADADAEERIKNIHSAMEHYLKEGIFDEPKQGFIYMERDTPYFKKRRGLIAAIDLEQYEWKPQARPLIRCTEGTVPERLPPRMNIRRGAPLELPHVLLLIDDEKDSLLPALAQRVKNTPPVYNTPLMMDSGNISGWFVNAENDLSFIAEKLEELHNRSVSRYTEGQPFLFAVGDGNHSLAAAKGIWEEYKAAHPGEAAPPCRYALAEIENIYDPAIQFEPIHRVVFGAGFEEITSILSQLPDFSCRPVKDADELITLCKKPSAANCFGIISQGRYALIETSASGISTACLQPLLDRALEKSPEKYTEIDYIHDDDEVLRLAAGNRQSAGILLPPVQKSGLFETVARTGPLPRKSFSMGHSCEKRFYLECRSLL</sequence>
<dbReference type="AlphaFoldDB" id="A0A806KPZ7"/>
<proteinExistence type="predicted"/>
<dbReference type="PANTHER" id="PTHR36454">
    <property type="entry name" value="LMO2823 PROTEIN"/>
    <property type="match status" value="1"/>
</dbReference>
<name>A0A806KPZ7_9BACT</name>
<dbReference type="EMBL" id="JQ844214">
    <property type="protein sequence ID" value="AGS52859.1"/>
    <property type="molecule type" value="Genomic_DNA"/>
</dbReference>